<evidence type="ECO:0000256" key="2">
    <source>
        <dbReference type="ARBA" id="ARBA00009142"/>
    </source>
</evidence>
<feature type="transmembrane region" description="Helical" evidence="8">
    <location>
        <begin position="167"/>
        <end position="197"/>
    </location>
</feature>
<evidence type="ECO:0000313" key="9">
    <source>
        <dbReference type="EMBL" id="AKF05995.1"/>
    </source>
</evidence>
<dbReference type="Pfam" id="PF01925">
    <property type="entry name" value="TauE"/>
    <property type="match status" value="1"/>
</dbReference>
<organism evidence="9 10">
    <name type="scientific">Sandaracinus amylolyticus</name>
    <dbReference type="NCBI Taxonomy" id="927083"/>
    <lineage>
        <taxon>Bacteria</taxon>
        <taxon>Pseudomonadati</taxon>
        <taxon>Myxococcota</taxon>
        <taxon>Polyangia</taxon>
        <taxon>Polyangiales</taxon>
        <taxon>Sandaracinaceae</taxon>
        <taxon>Sandaracinus</taxon>
    </lineage>
</organism>
<evidence type="ECO:0000256" key="8">
    <source>
        <dbReference type="RuleBase" id="RU363041"/>
    </source>
</evidence>
<evidence type="ECO:0000256" key="1">
    <source>
        <dbReference type="ARBA" id="ARBA00004651"/>
    </source>
</evidence>
<protein>
    <recommendedName>
        <fullName evidence="8">Probable membrane transporter protein</fullName>
    </recommendedName>
</protein>
<gene>
    <name evidence="9" type="ORF">DB32_003144</name>
</gene>
<dbReference type="KEGG" id="samy:DB32_003144"/>
<evidence type="ECO:0000313" key="10">
    <source>
        <dbReference type="Proteomes" id="UP000034883"/>
    </source>
</evidence>
<comment type="subcellular location">
    <subcellularLocation>
        <location evidence="1 8">Cell membrane</location>
        <topology evidence="1 8">Multi-pass membrane protein</topology>
    </subcellularLocation>
</comment>
<evidence type="ECO:0000256" key="4">
    <source>
        <dbReference type="ARBA" id="ARBA00022475"/>
    </source>
</evidence>
<dbReference type="PANTHER" id="PTHR30269:SF23">
    <property type="entry name" value="MEMBRANE TRANSPORTER PROTEIN YDHB-RELATED"/>
    <property type="match status" value="1"/>
</dbReference>
<sequence length="231" mass="22683">MLGGIGAGALSTIAGMGGGVLLVVTMSLALGPHAALATTAPALLAGNLHRSWLYRHAIDRGVAITFLVGALPGALVGGLVSARLPDVAIQVLLVMVTALALARAAGMLEWKPSARAYLPFAFGAGMVAAGSGAGILVSPLLVAGGLAGEALIATSSAVAATMHVGRITGYGLAGLFGGAALAVSLALGSGILAGNVLGGRMRARIGDAWCMRLTHLVLVVSLIAAVIGIVR</sequence>
<proteinExistence type="inferred from homology"/>
<feature type="transmembrane region" description="Helical" evidence="8">
    <location>
        <begin position="87"/>
        <end position="105"/>
    </location>
</feature>
<keyword evidence="3" id="KW-0813">Transport</keyword>
<keyword evidence="5 8" id="KW-0812">Transmembrane</keyword>
<accession>A0A0F6YIM4</accession>
<dbReference type="STRING" id="927083.DB32_003144"/>
<dbReference type="GO" id="GO:0005886">
    <property type="term" value="C:plasma membrane"/>
    <property type="evidence" value="ECO:0007669"/>
    <property type="project" value="UniProtKB-SubCell"/>
</dbReference>
<feature type="transmembrane region" description="Helical" evidence="8">
    <location>
        <begin position="117"/>
        <end position="147"/>
    </location>
</feature>
<comment type="similarity">
    <text evidence="2 8">Belongs to the 4-toluene sulfonate uptake permease (TSUP) (TC 2.A.102) family.</text>
</comment>
<keyword evidence="7 8" id="KW-0472">Membrane</keyword>
<keyword evidence="10" id="KW-1185">Reference proteome</keyword>
<name>A0A0F6YIM4_9BACT</name>
<evidence type="ECO:0000256" key="7">
    <source>
        <dbReference type="ARBA" id="ARBA00023136"/>
    </source>
</evidence>
<dbReference type="PANTHER" id="PTHR30269">
    <property type="entry name" value="TRANSMEMBRANE PROTEIN YFCA"/>
    <property type="match status" value="1"/>
</dbReference>
<evidence type="ECO:0000256" key="5">
    <source>
        <dbReference type="ARBA" id="ARBA00022692"/>
    </source>
</evidence>
<feature type="transmembrane region" description="Helical" evidence="8">
    <location>
        <begin position="57"/>
        <end position="81"/>
    </location>
</feature>
<dbReference type="AlphaFoldDB" id="A0A0F6YIM4"/>
<dbReference type="InterPro" id="IPR002781">
    <property type="entry name" value="TM_pro_TauE-like"/>
</dbReference>
<evidence type="ECO:0000256" key="6">
    <source>
        <dbReference type="ARBA" id="ARBA00022989"/>
    </source>
</evidence>
<dbReference type="Proteomes" id="UP000034883">
    <property type="component" value="Chromosome"/>
</dbReference>
<reference evidence="9 10" key="1">
    <citation type="submission" date="2015-03" db="EMBL/GenBank/DDBJ databases">
        <title>Genome assembly of Sandaracinus amylolyticus DSM 53668.</title>
        <authorList>
            <person name="Sharma G."/>
            <person name="Subramanian S."/>
        </authorList>
    </citation>
    <scope>NUCLEOTIDE SEQUENCE [LARGE SCALE GENOMIC DNA]</scope>
    <source>
        <strain evidence="9 10">DSM 53668</strain>
    </source>
</reference>
<dbReference type="InterPro" id="IPR052017">
    <property type="entry name" value="TSUP"/>
</dbReference>
<evidence type="ECO:0000256" key="3">
    <source>
        <dbReference type="ARBA" id="ARBA00022448"/>
    </source>
</evidence>
<keyword evidence="4 8" id="KW-1003">Cell membrane</keyword>
<dbReference type="EMBL" id="CP011125">
    <property type="protein sequence ID" value="AKF05995.1"/>
    <property type="molecule type" value="Genomic_DNA"/>
</dbReference>
<feature type="transmembrane region" description="Helical" evidence="8">
    <location>
        <begin position="209"/>
        <end position="230"/>
    </location>
</feature>
<keyword evidence="6 8" id="KW-1133">Transmembrane helix</keyword>